<sequence>MGREWKADNFCLTALFCCKESVILTLSEGTDGTEQEKATEFGCLRKRPVYQDDISNMDSEGNGRRIRLTAGRMFAGQDDTRTTSG</sequence>
<dbReference type="AlphaFoldDB" id="A0A444JJX1"/>
<keyword evidence="2" id="KW-1185">Reference proteome</keyword>
<evidence type="ECO:0000313" key="1">
    <source>
        <dbReference type="EMBL" id="RWX53350.1"/>
    </source>
</evidence>
<dbReference type="EMBL" id="RJLM01000015">
    <property type="protein sequence ID" value="RWX53350.1"/>
    <property type="molecule type" value="Genomic_DNA"/>
</dbReference>
<name>A0A444JJX1_9GAMM</name>
<accession>A0A444JJX1</accession>
<evidence type="ECO:0000313" key="2">
    <source>
        <dbReference type="Proteomes" id="UP000287563"/>
    </source>
</evidence>
<proteinExistence type="predicted"/>
<comment type="caution">
    <text evidence="1">The sequence shown here is derived from an EMBL/GenBank/DDBJ whole genome shotgun (WGS) entry which is preliminary data.</text>
</comment>
<dbReference type="Proteomes" id="UP000287563">
    <property type="component" value="Unassembled WGS sequence"/>
</dbReference>
<protein>
    <submittedName>
        <fullName evidence="1">Uncharacterized protein</fullName>
    </submittedName>
</protein>
<reference evidence="1 2" key="1">
    <citation type="submission" date="2018-11" db="EMBL/GenBank/DDBJ databases">
        <title>Photobacterium sp. BEI247 sp. nov., a marine bacterium isolated from Yongle Blue Hole in the South China Sea.</title>
        <authorList>
            <person name="Wang X."/>
        </authorList>
    </citation>
    <scope>NUCLEOTIDE SEQUENCE [LARGE SCALE GENOMIC DNA]</scope>
    <source>
        <strain evidence="2">BEI247</strain>
    </source>
</reference>
<gene>
    <name evidence="1" type="ORF">EDI28_22310</name>
</gene>
<organism evidence="1 2">
    <name type="scientific">Photobacterium chitinilyticum</name>
    <dbReference type="NCBI Taxonomy" id="2485123"/>
    <lineage>
        <taxon>Bacteria</taxon>
        <taxon>Pseudomonadati</taxon>
        <taxon>Pseudomonadota</taxon>
        <taxon>Gammaproteobacteria</taxon>
        <taxon>Vibrionales</taxon>
        <taxon>Vibrionaceae</taxon>
        <taxon>Photobacterium</taxon>
    </lineage>
</organism>